<accession>A0AAD1S9W5</accession>
<organism evidence="8 9">
    <name type="scientific">Pelobates cultripes</name>
    <name type="common">Western spadefoot toad</name>
    <dbReference type="NCBI Taxonomy" id="61616"/>
    <lineage>
        <taxon>Eukaryota</taxon>
        <taxon>Metazoa</taxon>
        <taxon>Chordata</taxon>
        <taxon>Craniata</taxon>
        <taxon>Vertebrata</taxon>
        <taxon>Euteleostomi</taxon>
        <taxon>Amphibia</taxon>
        <taxon>Batrachia</taxon>
        <taxon>Anura</taxon>
        <taxon>Pelobatoidea</taxon>
        <taxon>Pelobatidae</taxon>
        <taxon>Pelobates</taxon>
    </lineage>
</organism>
<evidence type="ECO:0000256" key="1">
    <source>
        <dbReference type="ARBA" id="ARBA00004370"/>
    </source>
</evidence>
<name>A0AAD1S9W5_PELCU</name>
<comment type="subcellular location">
    <subcellularLocation>
        <location evidence="1">Membrane</location>
    </subcellularLocation>
</comment>
<dbReference type="GO" id="GO:0016020">
    <property type="term" value="C:membrane"/>
    <property type="evidence" value="ECO:0007669"/>
    <property type="project" value="UniProtKB-SubCell"/>
</dbReference>
<dbReference type="EMBL" id="OW240916">
    <property type="protein sequence ID" value="CAH2292854.1"/>
    <property type="molecule type" value="Genomic_DNA"/>
</dbReference>
<feature type="signal peptide" evidence="7">
    <location>
        <begin position="1"/>
        <end position="18"/>
    </location>
</feature>
<dbReference type="Proteomes" id="UP001295444">
    <property type="component" value="Chromosome 05"/>
</dbReference>
<reference evidence="8" key="1">
    <citation type="submission" date="2022-03" db="EMBL/GenBank/DDBJ databases">
        <authorList>
            <person name="Alioto T."/>
            <person name="Alioto T."/>
            <person name="Gomez Garrido J."/>
        </authorList>
    </citation>
    <scope>NUCLEOTIDE SEQUENCE</scope>
</reference>
<evidence type="ECO:0000313" key="9">
    <source>
        <dbReference type="Proteomes" id="UP001295444"/>
    </source>
</evidence>
<dbReference type="AlphaFoldDB" id="A0AAD1S9W5"/>
<keyword evidence="4" id="KW-0472">Membrane</keyword>
<dbReference type="Gene3D" id="2.60.40.10">
    <property type="entry name" value="Immunoglobulins"/>
    <property type="match status" value="1"/>
</dbReference>
<evidence type="ECO:0000256" key="6">
    <source>
        <dbReference type="ARBA" id="ARBA00023319"/>
    </source>
</evidence>
<proteinExistence type="predicted"/>
<keyword evidence="9" id="KW-1185">Reference proteome</keyword>
<keyword evidence="6" id="KW-0393">Immunoglobulin domain</keyword>
<protein>
    <submittedName>
        <fullName evidence="8">LOC496762, partial</fullName>
    </submittedName>
</protein>
<keyword evidence="7" id="KW-0732">Signal</keyword>
<evidence type="ECO:0000256" key="2">
    <source>
        <dbReference type="ARBA" id="ARBA00022692"/>
    </source>
</evidence>
<dbReference type="PANTHER" id="PTHR19256:SF65">
    <property type="entry name" value="T CELL RECEPTOR GAMMA CONSTANT 1-RELATED"/>
    <property type="match status" value="1"/>
</dbReference>
<dbReference type="InterPro" id="IPR013783">
    <property type="entry name" value="Ig-like_fold"/>
</dbReference>
<gene>
    <name evidence="8" type="ORF">PECUL_23A046567</name>
</gene>
<keyword evidence="3" id="KW-1133">Transmembrane helix</keyword>
<keyword evidence="2" id="KW-0812">Transmembrane</keyword>
<evidence type="ECO:0000256" key="3">
    <source>
        <dbReference type="ARBA" id="ARBA00022989"/>
    </source>
</evidence>
<feature type="chain" id="PRO_5042099143" evidence="7">
    <location>
        <begin position="19"/>
        <end position="139"/>
    </location>
</feature>
<evidence type="ECO:0000313" key="8">
    <source>
        <dbReference type="EMBL" id="CAH2292854.1"/>
    </source>
</evidence>
<sequence>MDLLLITCVLASITYVDSQTPLLTPTMLSVNKGETATFNCDVGVKNNHATWFVRQSPGEAPQFLLYHHHSYTEPRYGPGMSSAHYGCTINSAGTQYQLIIKNTDTSDTVLVYCYKWYDNVGGHCDTQLNKKAAEVVRHS</sequence>
<dbReference type="PANTHER" id="PTHR19256">
    <property type="entry name" value="T-CELL RECEPTOR GAMMA CHAIN"/>
    <property type="match status" value="1"/>
</dbReference>
<keyword evidence="5" id="KW-0675">Receptor</keyword>
<evidence type="ECO:0000256" key="5">
    <source>
        <dbReference type="ARBA" id="ARBA00023170"/>
    </source>
</evidence>
<evidence type="ECO:0000256" key="4">
    <source>
        <dbReference type="ARBA" id="ARBA00023136"/>
    </source>
</evidence>
<dbReference type="InterPro" id="IPR036179">
    <property type="entry name" value="Ig-like_dom_sf"/>
</dbReference>
<dbReference type="InterPro" id="IPR051117">
    <property type="entry name" value="TRG_var/const_region"/>
</dbReference>
<dbReference type="SUPFAM" id="SSF48726">
    <property type="entry name" value="Immunoglobulin"/>
    <property type="match status" value="1"/>
</dbReference>
<evidence type="ECO:0000256" key="7">
    <source>
        <dbReference type="SAM" id="SignalP"/>
    </source>
</evidence>